<name>A0AAV0VYT7_9HEMI</name>
<dbReference type="Pfam" id="PF16087">
    <property type="entry name" value="DUF4817"/>
    <property type="match status" value="1"/>
</dbReference>
<dbReference type="PANTHER" id="PTHR47326">
    <property type="entry name" value="TRANSPOSABLE ELEMENT TC3 TRANSPOSASE-LIKE PROTEIN"/>
    <property type="match status" value="1"/>
</dbReference>
<protein>
    <recommendedName>
        <fullName evidence="1">DUF4817 domain-containing protein</fullName>
    </recommendedName>
</protein>
<dbReference type="Proteomes" id="UP001160148">
    <property type="component" value="Unassembled WGS sequence"/>
</dbReference>
<proteinExistence type="predicted"/>
<dbReference type="Gene3D" id="3.30.420.10">
    <property type="entry name" value="Ribonuclease H-like superfamily/Ribonuclease H"/>
    <property type="match status" value="1"/>
</dbReference>
<evidence type="ECO:0000313" key="2">
    <source>
        <dbReference type="EMBL" id="CAI6348047.1"/>
    </source>
</evidence>
<dbReference type="PANTHER" id="PTHR47326:SF1">
    <property type="entry name" value="HTH PSQ-TYPE DOMAIN-CONTAINING PROTEIN"/>
    <property type="match status" value="1"/>
</dbReference>
<dbReference type="EMBL" id="CARXXK010000001">
    <property type="protein sequence ID" value="CAI6348047.1"/>
    <property type="molecule type" value="Genomic_DNA"/>
</dbReference>
<accession>A0AAV0VYT7</accession>
<dbReference type="InterPro" id="IPR032135">
    <property type="entry name" value="DUF4817"/>
</dbReference>
<gene>
    <name evidence="2" type="ORF">MEUPH1_LOCUS4764</name>
</gene>
<evidence type="ECO:0000259" key="1">
    <source>
        <dbReference type="Pfam" id="PF16087"/>
    </source>
</evidence>
<dbReference type="AlphaFoldDB" id="A0AAV0VYT7"/>
<organism evidence="2 3">
    <name type="scientific">Macrosiphum euphorbiae</name>
    <name type="common">potato aphid</name>
    <dbReference type="NCBI Taxonomy" id="13131"/>
    <lineage>
        <taxon>Eukaryota</taxon>
        <taxon>Metazoa</taxon>
        <taxon>Ecdysozoa</taxon>
        <taxon>Arthropoda</taxon>
        <taxon>Hexapoda</taxon>
        <taxon>Insecta</taxon>
        <taxon>Pterygota</taxon>
        <taxon>Neoptera</taxon>
        <taxon>Paraneoptera</taxon>
        <taxon>Hemiptera</taxon>
        <taxon>Sternorrhyncha</taxon>
        <taxon>Aphidomorpha</taxon>
        <taxon>Aphidoidea</taxon>
        <taxon>Aphididae</taxon>
        <taxon>Macrosiphini</taxon>
        <taxon>Macrosiphum</taxon>
    </lineage>
</organism>
<sequence>MAWHGEHRAFVVEEYIRNGGSVITTQRAFRIRFQLGRHDPVPDRKTIQVWLSNFRATGSALKRKSSGRPLTATTPDNVARVSASIQQSPRRSALKHAAAFTRNHKEVWFQQDGATAHTSRRSLTILREMFPGHLLSLRGDITWPPRSPDLSPCDFFLWGHLNAQVYTHRPTSLEALKEAITQEVAAITPQMTRRAMENFRERLRKCINNRGQYLTDIMFKTK</sequence>
<dbReference type="GO" id="GO:0003676">
    <property type="term" value="F:nucleic acid binding"/>
    <property type="evidence" value="ECO:0007669"/>
    <property type="project" value="InterPro"/>
</dbReference>
<comment type="caution">
    <text evidence="2">The sequence shown here is derived from an EMBL/GenBank/DDBJ whole genome shotgun (WGS) entry which is preliminary data.</text>
</comment>
<feature type="domain" description="DUF4817" evidence="1">
    <location>
        <begin position="6"/>
        <end position="59"/>
    </location>
</feature>
<keyword evidence="3" id="KW-1185">Reference proteome</keyword>
<evidence type="ECO:0000313" key="3">
    <source>
        <dbReference type="Proteomes" id="UP001160148"/>
    </source>
</evidence>
<reference evidence="2 3" key="1">
    <citation type="submission" date="2023-01" db="EMBL/GenBank/DDBJ databases">
        <authorList>
            <person name="Whitehead M."/>
        </authorList>
    </citation>
    <scope>NUCLEOTIDE SEQUENCE [LARGE SCALE GENOMIC DNA]</scope>
</reference>
<dbReference type="InterPro" id="IPR036397">
    <property type="entry name" value="RNaseH_sf"/>
</dbReference>